<dbReference type="AlphaFoldDB" id="A0A3M7P476"/>
<evidence type="ECO:0008006" key="4">
    <source>
        <dbReference type="Google" id="ProtNLM"/>
    </source>
</evidence>
<organism evidence="2 3">
    <name type="scientific">Brachionus plicatilis</name>
    <name type="common">Marine rotifer</name>
    <name type="synonym">Brachionus muelleri</name>
    <dbReference type="NCBI Taxonomy" id="10195"/>
    <lineage>
        <taxon>Eukaryota</taxon>
        <taxon>Metazoa</taxon>
        <taxon>Spiralia</taxon>
        <taxon>Gnathifera</taxon>
        <taxon>Rotifera</taxon>
        <taxon>Eurotatoria</taxon>
        <taxon>Monogononta</taxon>
        <taxon>Pseudotrocha</taxon>
        <taxon>Ploima</taxon>
        <taxon>Brachionidae</taxon>
        <taxon>Brachionus</taxon>
    </lineage>
</organism>
<keyword evidence="1" id="KW-0812">Transmembrane</keyword>
<gene>
    <name evidence="2" type="ORF">BpHYR1_033041</name>
</gene>
<evidence type="ECO:0000256" key="1">
    <source>
        <dbReference type="SAM" id="Phobius"/>
    </source>
</evidence>
<proteinExistence type="predicted"/>
<dbReference type="EMBL" id="REGN01013491">
    <property type="protein sequence ID" value="RMZ93876.1"/>
    <property type="molecule type" value="Genomic_DNA"/>
</dbReference>
<comment type="caution">
    <text evidence="2">The sequence shown here is derived from an EMBL/GenBank/DDBJ whole genome shotgun (WGS) entry which is preliminary data.</text>
</comment>
<name>A0A3M7P476_BRAPC</name>
<keyword evidence="1" id="KW-1133">Transmembrane helix</keyword>
<sequence length="91" mass="11114">MLLSALRIRLDEQIIFNFIIDTPKEKILFLKIFVRQSNFLCIIYLFIYEIYVTIQFLVDRSIVFCEYLVSKYFQFLKNLILQYFAILLKIK</sequence>
<keyword evidence="3" id="KW-1185">Reference proteome</keyword>
<protein>
    <recommendedName>
        <fullName evidence="4">Transmembrane protein</fullName>
    </recommendedName>
</protein>
<reference evidence="2 3" key="1">
    <citation type="journal article" date="2018" name="Sci. Rep.">
        <title>Genomic signatures of local adaptation to the degree of environmental predictability in rotifers.</title>
        <authorList>
            <person name="Franch-Gras L."/>
            <person name="Hahn C."/>
            <person name="Garcia-Roger E.M."/>
            <person name="Carmona M.J."/>
            <person name="Serra M."/>
            <person name="Gomez A."/>
        </authorList>
    </citation>
    <scope>NUCLEOTIDE SEQUENCE [LARGE SCALE GENOMIC DNA]</scope>
    <source>
        <strain evidence="2">HYR1</strain>
    </source>
</reference>
<keyword evidence="1" id="KW-0472">Membrane</keyword>
<feature type="transmembrane region" description="Helical" evidence="1">
    <location>
        <begin position="39"/>
        <end position="58"/>
    </location>
</feature>
<dbReference type="Proteomes" id="UP000276133">
    <property type="component" value="Unassembled WGS sequence"/>
</dbReference>
<accession>A0A3M7P476</accession>
<evidence type="ECO:0000313" key="3">
    <source>
        <dbReference type="Proteomes" id="UP000276133"/>
    </source>
</evidence>
<evidence type="ECO:0000313" key="2">
    <source>
        <dbReference type="EMBL" id="RMZ93876.1"/>
    </source>
</evidence>